<evidence type="ECO:0000256" key="5">
    <source>
        <dbReference type="PIRSR" id="PIRSR001430-1"/>
    </source>
</evidence>
<comment type="catalytic activity">
    <reaction evidence="4 7">
        <text>uridine(38/39/40) in tRNA = pseudouridine(38/39/40) in tRNA</text>
        <dbReference type="Rhea" id="RHEA:22376"/>
        <dbReference type="Rhea" id="RHEA-COMP:10085"/>
        <dbReference type="Rhea" id="RHEA-COMP:10087"/>
        <dbReference type="ChEBI" id="CHEBI:65314"/>
        <dbReference type="ChEBI" id="CHEBI:65315"/>
        <dbReference type="EC" id="5.4.99.12"/>
    </reaction>
</comment>
<dbReference type="PANTHER" id="PTHR11142:SF22">
    <property type="entry name" value="TRNA PSEUDOURIDINE SYNTHASE A 2"/>
    <property type="match status" value="1"/>
</dbReference>
<evidence type="ECO:0000313" key="9">
    <source>
        <dbReference type="EMBL" id="SHE40524.1"/>
    </source>
</evidence>
<comment type="similarity">
    <text evidence="1 4 7">Belongs to the tRNA pseudouridine synthase TruA family.</text>
</comment>
<comment type="function">
    <text evidence="4">Formation of pseudouridine at positions 38, 39 and 40 in the anticodon stem and loop of transfer RNAs.</text>
</comment>
<dbReference type="InterPro" id="IPR020097">
    <property type="entry name" value="PsdUridine_synth_TruA_a/b_dom"/>
</dbReference>
<dbReference type="AlphaFoldDB" id="A0A1M4T810"/>
<dbReference type="InterPro" id="IPR001406">
    <property type="entry name" value="PsdUridine_synth_TruA"/>
</dbReference>
<evidence type="ECO:0000256" key="2">
    <source>
        <dbReference type="ARBA" id="ARBA00022694"/>
    </source>
</evidence>
<evidence type="ECO:0000256" key="3">
    <source>
        <dbReference type="ARBA" id="ARBA00023235"/>
    </source>
</evidence>
<proteinExistence type="inferred from homology"/>
<evidence type="ECO:0000256" key="7">
    <source>
        <dbReference type="RuleBase" id="RU003792"/>
    </source>
</evidence>
<evidence type="ECO:0000256" key="4">
    <source>
        <dbReference type="HAMAP-Rule" id="MF_00171"/>
    </source>
</evidence>
<dbReference type="PANTHER" id="PTHR11142">
    <property type="entry name" value="PSEUDOURIDYLATE SYNTHASE"/>
    <property type="match status" value="1"/>
</dbReference>
<dbReference type="EMBL" id="FQVI01000001">
    <property type="protein sequence ID" value="SHE40524.1"/>
    <property type="molecule type" value="Genomic_DNA"/>
</dbReference>
<dbReference type="FunFam" id="3.30.70.580:FF:000001">
    <property type="entry name" value="tRNA pseudouridine synthase A"/>
    <property type="match status" value="1"/>
</dbReference>
<dbReference type="GO" id="GO:0031119">
    <property type="term" value="P:tRNA pseudouridine synthesis"/>
    <property type="evidence" value="ECO:0007669"/>
    <property type="project" value="UniProtKB-UniRule"/>
</dbReference>
<dbReference type="CDD" id="cd02570">
    <property type="entry name" value="PseudoU_synth_EcTruA"/>
    <property type="match status" value="1"/>
</dbReference>
<dbReference type="SUPFAM" id="SSF55120">
    <property type="entry name" value="Pseudouridine synthase"/>
    <property type="match status" value="1"/>
</dbReference>
<evidence type="ECO:0000313" key="10">
    <source>
        <dbReference type="Proteomes" id="UP000184245"/>
    </source>
</evidence>
<dbReference type="RefSeq" id="WP_072848640.1">
    <property type="nucleotide sequence ID" value="NZ_FQVI01000001.1"/>
</dbReference>
<dbReference type="OrthoDB" id="9811823at2"/>
<dbReference type="HAMAP" id="MF_00171">
    <property type="entry name" value="TruA"/>
    <property type="match status" value="1"/>
</dbReference>
<feature type="binding site" evidence="4 6">
    <location>
        <position position="110"/>
    </location>
    <ligand>
        <name>substrate</name>
    </ligand>
</feature>
<feature type="active site" description="Nucleophile" evidence="4 5">
    <location>
        <position position="52"/>
    </location>
</feature>
<dbReference type="STRING" id="1122155.SAMN02745158_00467"/>
<name>A0A1M4T810_9CLOT</name>
<dbReference type="InterPro" id="IPR020094">
    <property type="entry name" value="TruA/RsuA/RluB/E/F_N"/>
</dbReference>
<evidence type="ECO:0000256" key="1">
    <source>
        <dbReference type="ARBA" id="ARBA00009375"/>
    </source>
</evidence>
<dbReference type="Proteomes" id="UP000184245">
    <property type="component" value="Unassembled WGS sequence"/>
</dbReference>
<accession>A0A1M4T810</accession>
<evidence type="ECO:0000259" key="8">
    <source>
        <dbReference type="Pfam" id="PF01416"/>
    </source>
</evidence>
<sequence>MNYKLIIQYDGTRYDGWQRQGNTENTIQGRIEEVLSRMVQAPVEVQGAGRTDAGVHALGQVASVFLDTDASEDEICRYLNQYLPEDIGVAEVRQAADRFHARLNASGKVYRYRIGTGAYKNVFERKYYYPLGKELDVAGMRAAAAILAGEHDFKSFCSNKRMKKSTVRRLQRIDIREKAGEIEITYEGDGFLYNMVRILTGTLIEVGQGKRSPDSMKEILVGRNRKLAGYTAPARGLVLAEVKY</sequence>
<dbReference type="Pfam" id="PF01416">
    <property type="entry name" value="PseudoU_synth_1"/>
    <property type="match status" value="2"/>
</dbReference>
<dbReference type="InterPro" id="IPR020103">
    <property type="entry name" value="PsdUridine_synth_cat_dom_sf"/>
</dbReference>
<dbReference type="Gene3D" id="3.30.70.580">
    <property type="entry name" value="Pseudouridine synthase I, catalytic domain, N-terminal subdomain"/>
    <property type="match status" value="1"/>
</dbReference>
<organism evidence="9 10">
    <name type="scientific">Lactonifactor longoviformis DSM 17459</name>
    <dbReference type="NCBI Taxonomy" id="1122155"/>
    <lineage>
        <taxon>Bacteria</taxon>
        <taxon>Bacillati</taxon>
        <taxon>Bacillota</taxon>
        <taxon>Clostridia</taxon>
        <taxon>Eubacteriales</taxon>
        <taxon>Clostridiaceae</taxon>
        <taxon>Lactonifactor</taxon>
    </lineage>
</organism>
<protein>
    <recommendedName>
        <fullName evidence="4">tRNA pseudouridine synthase A</fullName>
        <ecNumber evidence="4">5.4.99.12</ecNumber>
    </recommendedName>
    <alternativeName>
        <fullName evidence="4">tRNA pseudouridine(38-40) synthase</fullName>
    </alternativeName>
    <alternativeName>
        <fullName evidence="4">tRNA pseudouridylate synthase I</fullName>
    </alternativeName>
    <alternativeName>
        <fullName evidence="4">tRNA-uridine isomerase I</fullName>
    </alternativeName>
</protein>
<dbReference type="PIRSF" id="PIRSF001430">
    <property type="entry name" value="tRNA_psdUrid_synth"/>
    <property type="match status" value="1"/>
</dbReference>
<keyword evidence="10" id="KW-1185">Reference proteome</keyword>
<feature type="domain" description="Pseudouridine synthase I TruA alpha/beta" evidence="8">
    <location>
        <begin position="6"/>
        <end position="102"/>
    </location>
</feature>
<dbReference type="Gene3D" id="3.30.70.660">
    <property type="entry name" value="Pseudouridine synthase I, catalytic domain, C-terminal subdomain"/>
    <property type="match status" value="1"/>
</dbReference>
<dbReference type="EC" id="5.4.99.12" evidence="4"/>
<gene>
    <name evidence="4" type="primary">truA</name>
    <name evidence="9" type="ORF">SAMN02745158_00467</name>
</gene>
<comment type="caution">
    <text evidence="4">Lacks conserved residue(s) required for the propagation of feature annotation.</text>
</comment>
<keyword evidence="3 4" id="KW-0413">Isomerase</keyword>
<keyword evidence="2 4" id="KW-0819">tRNA processing</keyword>
<feature type="domain" description="Pseudouridine synthase I TruA alpha/beta" evidence="8">
    <location>
        <begin position="143"/>
        <end position="244"/>
    </location>
</feature>
<dbReference type="GO" id="GO:0160147">
    <property type="term" value="F:tRNA pseudouridine(38-40) synthase activity"/>
    <property type="evidence" value="ECO:0007669"/>
    <property type="project" value="UniProtKB-EC"/>
</dbReference>
<reference evidence="9 10" key="1">
    <citation type="submission" date="2016-11" db="EMBL/GenBank/DDBJ databases">
        <authorList>
            <person name="Jaros S."/>
            <person name="Januszkiewicz K."/>
            <person name="Wedrychowicz H."/>
        </authorList>
    </citation>
    <scope>NUCLEOTIDE SEQUENCE [LARGE SCALE GENOMIC DNA]</scope>
    <source>
        <strain evidence="9 10">DSM 17459</strain>
    </source>
</reference>
<dbReference type="InterPro" id="IPR020095">
    <property type="entry name" value="PsdUridine_synth_TruA_C"/>
</dbReference>
<evidence type="ECO:0000256" key="6">
    <source>
        <dbReference type="PIRSR" id="PIRSR001430-2"/>
    </source>
</evidence>
<dbReference type="GO" id="GO:0003723">
    <property type="term" value="F:RNA binding"/>
    <property type="evidence" value="ECO:0007669"/>
    <property type="project" value="InterPro"/>
</dbReference>
<dbReference type="NCBIfam" id="TIGR00071">
    <property type="entry name" value="hisT_truA"/>
    <property type="match status" value="1"/>
</dbReference>
<comment type="subunit">
    <text evidence="4">Homodimer.</text>
</comment>